<evidence type="ECO:0000256" key="7">
    <source>
        <dbReference type="ARBA" id="ARBA00022519"/>
    </source>
</evidence>
<protein>
    <recommendedName>
        <fullName evidence="4 12">Heme exporter protein B</fullName>
    </recommendedName>
</protein>
<comment type="caution">
    <text evidence="14">The sequence shown here is derived from an EMBL/GenBank/DDBJ whole genome shotgun (WGS) entry which is preliminary data.</text>
</comment>
<keyword evidence="6 12" id="KW-1003">Cell membrane</keyword>
<evidence type="ECO:0000256" key="1">
    <source>
        <dbReference type="ARBA" id="ARBA00002442"/>
    </source>
</evidence>
<evidence type="ECO:0000256" key="13">
    <source>
        <dbReference type="SAM" id="Phobius"/>
    </source>
</evidence>
<evidence type="ECO:0000313" key="15">
    <source>
        <dbReference type="Proteomes" id="UP000553766"/>
    </source>
</evidence>
<keyword evidence="11 12" id="KW-0472">Membrane</keyword>
<feature type="transmembrane region" description="Helical" evidence="13">
    <location>
        <begin position="191"/>
        <end position="216"/>
    </location>
</feature>
<dbReference type="InterPro" id="IPR026031">
    <property type="entry name" value="Cyt_c_CcmB_bac"/>
</dbReference>
<feature type="transmembrane region" description="Helical" evidence="13">
    <location>
        <begin position="99"/>
        <end position="120"/>
    </location>
</feature>
<proteinExistence type="inferred from homology"/>
<dbReference type="NCBIfam" id="TIGR01190">
    <property type="entry name" value="ccmB"/>
    <property type="match status" value="1"/>
</dbReference>
<sequence length="221" mass="22517">MNAYSALLRRELTLALRSGGGAGLGLAFFLIVIMLIPFGVGPETPTLGLIAPGVLWVAALLACLLSLDRLFQQDAEDGTLDILALSPVPMEGLVMVKTLGHWLTTGVPLVIAAPVLGLTLNLAGPAYPWLVAALLVGTPALSALGAIGAALTVGVRRGGLLLSILVLPLYIPTLIFGAQVVSLAAKGLDPGIAMMLLTGTSLFAVAVSPFASAAALRVHLS</sequence>
<dbReference type="PANTHER" id="PTHR30070:SF1">
    <property type="entry name" value="CYTOCHROME C BIOGENESIS B-RELATED"/>
    <property type="match status" value="1"/>
</dbReference>
<name>A0A840WYK5_9RHOB</name>
<comment type="function">
    <text evidence="1 12">Required for the export of heme to the periplasm for the biogenesis of c-type cytochromes.</text>
</comment>
<feature type="transmembrane region" description="Helical" evidence="13">
    <location>
        <begin position="46"/>
        <end position="67"/>
    </location>
</feature>
<reference evidence="14 15" key="1">
    <citation type="submission" date="2020-08" db="EMBL/GenBank/DDBJ databases">
        <title>Genomic Encyclopedia of Type Strains, Phase IV (KMG-IV): sequencing the most valuable type-strain genomes for metagenomic binning, comparative biology and taxonomic classification.</title>
        <authorList>
            <person name="Goeker M."/>
        </authorList>
    </citation>
    <scope>NUCLEOTIDE SEQUENCE [LARGE SCALE GENOMIC DNA]</scope>
    <source>
        <strain evidence="14 15">DSM 103377</strain>
    </source>
</reference>
<keyword evidence="15" id="KW-1185">Reference proteome</keyword>
<dbReference type="Pfam" id="PF03379">
    <property type="entry name" value="CcmB"/>
    <property type="match status" value="1"/>
</dbReference>
<dbReference type="RefSeq" id="WP_184011625.1">
    <property type="nucleotide sequence ID" value="NZ_JACIJS010000006.1"/>
</dbReference>
<evidence type="ECO:0000256" key="3">
    <source>
        <dbReference type="ARBA" id="ARBA00010544"/>
    </source>
</evidence>
<feature type="transmembrane region" description="Helical" evidence="13">
    <location>
        <begin position="21"/>
        <end position="40"/>
    </location>
</feature>
<evidence type="ECO:0000256" key="8">
    <source>
        <dbReference type="ARBA" id="ARBA00022692"/>
    </source>
</evidence>
<dbReference type="GO" id="GO:0005886">
    <property type="term" value="C:plasma membrane"/>
    <property type="evidence" value="ECO:0007669"/>
    <property type="project" value="UniProtKB-SubCell"/>
</dbReference>
<evidence type="ECO:0000313" key="14">
    <source>
        <dbReference type="EMBL" id="MBB5516230.1"/>
    </source>
</evidence>
<dbReference type="PANTHER" id="PTHR30070">
    <property type="entry name" value="HEME EXPORTER PROTEIN B"/>
    <property type="match status" value="1"/>
</dbReference>
<evidence type="ECO:0000256" key="6">
    <source>
        <dbReference type="ARBA" id="ARBA00022475"/>
    </source>
</evidence>
<keyword evidence="10 13" id="KW-1133">Transmembrane helix</keyword>
<keyword evidence="5 12" id="KW-0813">Transport</keyword>
<dbReference type="PIRSF" id="PIRSF002764">
    <property type="entry name" value="CcmB"/>
    <property type="match status" value="1"/>
</dbReference>
<comment type="subcellular location">
    <subcellularLocation>
        <location evidence="2">Cell inner membrane</location>
        <topology evidence="2">Multi-pass membrane protein</topology>
    </subcellularLocation>
</comment>
<dbReference type="Proteomes" id="UP000553766">
    <property type="component" value="Unassembled WGS sequence"/>
</dbReference>
<dbReference type="InterPro" id="IPR003544">
    <property type="entry name" value="Cyt_c_biogenesis_CcmB"/>
</dbReference>
<comment type="similarity">
    <text evidence="3 12">Belongs to the CcmB/CycW/HelB family.</text>
</comment>
<evidence type="ECO:0000256" key="2">
    <source>
        <dbReference type="ARBA" id="ARBA00004429"/>
    </source>
</evidence>
<gene>
    <name evidence="14" type="ORF">FHS89_002256</name>
</gene>
<dbReference type="AlphaFoldDB" id="A0A840WYK5"/>
<evidence type="ECO:0000256" key="9">
    <source>
        <dbReference type="ARBA" id="ARBA00022748"/>
    </source>
</evidence>
<dbReference type="GO" id="GO:0015232">
    <property type="term" value="F:heme transmembrane transporter activity"/>
    <property type="evidence" value="ECO:0007669"/>
    <property type="project" value="InterPro"/>
</dbReference>
<organism evidence="14 15">
    <name type="scientific">Rubricella aquisinus</name>
    <dbReference type="NCBI Taxonomy" id="2028108"/>
    <lineage>
        <taxon>Bacteria</taxon>
        <taxon>Pseudomonadati</taxon>
        <taxon>Pseudomonadota</taxon>
        <taxon>Alphaproteobacteria</taxon>
        <taxon>Rhodobacterales</taxon>
        <taxon>Paracoccaceae</taxon>
        <taxon>Rubricella</taxon>
    </lineage>
</organism>
<accession>A0A840WYK5</accession>
<keyword evidence="8 13" id="KW-0812">Transmembrane</keyword>
<dbReference type="GO" id="GO:0017004">
    <property type="term" value="P:cytochrome complex assembly"/>
    <property type="evidence" value="ECO:0007669"/>
    <property type="project" value="UniProtKB-KW"/>
</dbReference>
<dbReference type="EMBL" id="JACIJS010000006">
    <property type="protein sequence ID" value="MBB5516230.1"/>
    <property type="molecule type" value="Genomic_DNA"/>
</dbReference>
<dbReference type="PRINTS" id="PR01414">
    <property type="entry name" value="CCMBBIOGNSIS"/>
</dbReference>
<keyword evidence="9 12" id="KW-0201">Cytochrome c-type biogenesis</keyword>
<evidence type="ECO:0000256" key="12">
    <source>
        <dbReference type="PIRNR" id="PIRNR002764"/>
    </source>
</evidence>
<evidence type="ECO:0000256" key="5">
    <source>
        <dbReference type="ARBA" id="ARBA00022448"/>
    </source>
</evidence>
<keyword evidence="7 12" id="KW-0997">Cell inner membrane</keyword>
<feature type="transmembrane region" description="Helical" evidence="13">
    <location>
        <begin position="126"/>
        <end position="153"/>
    </location>
</feature>
<evidence type="ECO:0000256" key="10">
    <source>
        <dbReference type="ARBA" id="ARBA00022989"/>
    </source>
</evidence>
<evidence type="ECO:0000256" key="11">
    <source>
        <dbReference type="ARBA" id="ARBA00023136"/>
    </source>
</evidence>
<feature type="transmembrane region" description="Helical" evidence="13">
    <location>
        <begin position="160"/>
        <end position="185"/>
    </location>
</feature>
<dbReference type="GO" id="GO:1903607">
    <property type="term" value="P:cytochrome c biosynthetic process"/>
    <property type="evidence" value="ECO:0007669"/>
    <property type="project" value="TreeGrafter"/>
</dbReference>
<evidence type="ECO:0000256" key="4">
    <source>
        <dbReference type="ARBA" id="ARBA00016452"/>
    </source>
</evidence>